<evidence type="ECO:0000313" key="13">
    <source>
        <dbReference type="Proteomes" id="UP000183760"/>
    </source>
</evidence>
<dbReference type="Gene3D" id="2.40.160.210">
    <property type="entry name" value="Acyl-CoA thioesterase, double hotdog domain"/>
    <property type="match status" value="1"/>
</dbReference>
<dbReference type="Proteomes" id="UP000321514">
    <property type="component" value="Unassembled WGS sequence"/>
</dbReference>
<evidence type="ECO:0000313" key="12">
    <source>
        <dbReference type="EMBL" id="SET87986.1"/>
    </source>
</evidence>
<feature type="domain" description="Acyl-CoA thioesterase 2 C-terminal" evidence="9">
    <location>
        <begin position="152"/>
        <end position="281"/>
    </location>
</feature>
<protein>
    <recommendedName>
        <fullName evidence="7">Acyl-CoA thioesterase 2</fullName>
        <ecNumber evidence="5">3.1.2.20</ecNumber>
    </recommendedName>
    <alternativeName>
        <fullName evidence="8">Thioesterase II</fullName>
    </alternativeName>
</protein>
<dbReference type="InterPro" id="IPR003703">
    <property type="entry name" value="Acyl_CoA_thio"/>
</dbReference>
<dbReference type="InterPro" id="IPR029069">
    <property type="entry name" value="HotDog_dom_sf"/>
</dbReference>
<comment type="catalytic activity">
    <reaction evidence="6">
        <text>a fatty acyl-CoA + H2O = a fatty acid + CoA + H(+)</text>
        <dbReference type="Rhea" id="RHEA:16781"/>
        <dbReference type="ChEBI" id="CHEBI:15377"/>
        <dbReference type="ChEBI" id="CHEBI:15378"/>
        <dbReference type="ChEBI" id="CHEBI:28868"/>
        <dbReference type="ChEBI" id="CHEBI:57287"/>
        <dbReference type="ChEBI" id="CHEBI:77636"/>
        <dbReference type="EC" id="3.1.2.20"/>
    </reaction>
    <physiologicalReaction direction="left-to-right" evidence="6">
        <dbReference type="Rhea" id="RHEA:16782"/>
    </physiologicalReaction>
</comment>
<evidence type="ECO:0000313" key="14">
    <source>
        <dbReference type="Proteomes" id="UP000321514"/>
    </source>
</evidence>
<evidence type="ECO:0000256" key="2">
    <source>
        <dbReference type="ARBA" id="ARBA00011881"/>
    </source>
</evidence>
<dbReference type="CDD" id="cd03444">
    <property type="entry name" value="Thioesterase_II_repeat1"/>
    <property type="match status" value="1"/>
</dbReference>
<dbReference type="Pfam" id="PF02551">
    <property type="entry name" value="Acyl_CoA_thio"/>
    <property type="match status" value="1"/>
</dbReference>
<dbReference type="AlphaFoldDB" id="A0A511TFB0"/>
<dbReference type="CDD" id="cd03445">
    <property type="entry name" value="Thioesterase_II_repeat2"/>
    <property type="match status" value="1"/>
</dbReference>
<dbReference type="STRING" id="1334629.MFUL124B02_22080"/>
<dbReference type="NCBIfam" id="TIGR00189">
    <property type="entry name" value="tesB"/>
    <property type="match status" value="1"/>
</dbReference>
<sequence length="292" mass="32481">MSRVLDELLELLKLEVIEENLFRGKSQDLGFRQLFGGQVLGQALSAASQTVETARHVHSLHGYFLRPGDASQPVVYTVDRVRDGGSISTRRIVAIQKGQPIFTMMASFHGDEPGYAHQSPMPAVPPPEGLPTDLELLKRQVDRIPARLREKILCDKPIEMRPVDYMDPFHPVPGEPRKAVWIRADGALPDDPQVHKYVLAYASDFNLISTALLPHAASFFQPHVVGASLDHALWFHGDLKVNDWLLYVMDSPWSGNARGLSRGSVYTREGRLVASVAQEGLLRILKGDKPAR</sequence>
<dbReference type="PANTHER" id="PTHR11066:SF34">
    <property type="entry name" value="ACYL-COENZYME A THIOESTERASE 8"/>
    <property type="match status" value="1"/>
</dbReference>
<evidence type="ECO:0000313" key="11">
    <source>
        <dbReference type="EMBL" id="GEN12856.1"/>
    </source>
</evidence>
<dbReference type="Pfam" id="PF13622">
    <property type="entry name" value="4HBT_3"/>
    <property type="match status" value="1"/>
</dbReference>
<dbReference type="RefSeq" id="WP_046713774.1">
    <property type="nucleotide sequence ID" value="NZ_BJXR01000070.1"/>
</dbReference>
<dbReference type="FunFam" id="2.40.160.210:FF:000001">
    <property type="entry name" value="Acyl-CoA thioesterase II"/>
    <property type="match status" value="1"/>
</dbReference>
<accession>A0A511TFB0</accession>
<dbReference type="Proteomes" id="UP000183760">
    <property type="component" value="Unassembled WGS sequence"/>
</dbReference>
<dbReference type="EC" id="3.1.2.20" evidence="5"/>
<dbReference type="GO" id="GO:0047617">
    <property type="term" value="F:fatty acyl-CoA hydrolase activity"/>
    <property type="evidence" value="ECO:0007669"/>
    <property type="project" value="UniProtKB-EC"/>
</dbReference>
<dbReference type="GO" id="GO:0005829">
    <property type="term" value="C:cytosol"/>
    <property type="evidence" value="ECO:0007669"/>
    <property type="project" value="TreeGrafter"/>
</dbReference>
<keyword evidence="3" id="KW-0378">Hydrolase</keyword>
<evidence type="ECO:0000256" key="7">
    <source>
        <dbReference type="ARBA" id="ARBA00071120"/>
    </source>
</evidence>
<evidence type="ECO:0000256" key="6">
    <source>
        <dbReference type="ARBA" id="ARBA00050943"/>
    </source>
</evidence>
<reference evidence="11 14" key="2">
    <citation type="submission" date="2019-07" db="EMBL/GenBank/DDBJ databases">
        <title>Whole genome shotgun sequence of Myxococcus fulvus NBRC 100333.</title>
        <authorList>
            <person name="Hosoyama A."/>
            <person name="Uohara A."/>
            <person name="Ohji S."/>
            <person name="Ichikawa N."/>
        </authorList>
    </citation>
    <scope>NUCLEOTIDE SEQUENCE [LARGE SCALE GENOMIC DNA]</scope>
    <source>
        <strain evidence="11 14">NBRC 100333</strain>
    </source>
</reference>
<keyword evidence="4" id="KW-0443">Lipid metabolism</keyword>
<dbReference type="PANTHER" id="PTHR11066">
    <property type="entry name" value="ACYL-COA THIOESTERASE"/>
    <property type="match status" value="1"/>
</dbReference>
<dbReference type="EMBL" id="BJXR01000070">
    <property type="protein sequence ID" value="GEN12856.1"/>
    <property type="molecule type" value="Genomic_DNA"/>
</dbReference>
<dbReference type="GO" id="GO:0006637">
    <property type="term" value="P:acyl-CoA metabolic process"/>
    <property type="evidence" value="ECO:0007669"/>
    <property type="project" value="InterPro"/>
</dbReference>
<evidence type="ECO:0000256" key="8">
    <source>
        <dbReference type="ARBA" id="ARBA00079653"/>
    </source>
</evidence>
<dbReference type="InterPro" id="IPR049449">
    <property type="entry name" value="TesB_ACOT8-like_N"/>
</dbReference>
<comment type="similarity">
    <text evidence="1">Belongs to the C/M/P thioester hydrolase family.</text>
</comment>
<gene>
    <name evidence="11" type="ORF">MFU01_78930</name>
    <name evidence="12" type="ORF">SAMN05443572_103637</name>
</gene>
<dbReference type="EMBL" id="FOIB01000003">
    <property type="protein sequence ID" value="SET87986.1"/>
    <property type="molecule type" value="Genomic_DNA"/>
</dbReference>
<evidence type="ECO:0000256" key="4">
    <source>
        <dbReference type="ARBA" id="ARBA00023098"/>
    </source>
</evidence>
<dbReference type="InterPro" id="IPR025652">
    <property type="entry name" value="TesB_C"/>
</dbReference>
<evidence type="ECO:0000259" key="9">
    <source>
        <dbReference type="Pfam" id="PF02551"/>
    </source>
</evidence>
<organism evidence="11 14">
    <name type="scientific">Myxococcus fulvus</name>
    <dbReference type="NCBI Taxonomy" id="33"/>
    <lineage>
        <taxon>Bacteria</taxon>
        <taxon>Pseudomonadati</taxon>
        <taxon>Myxococcota</taxon>
        <taxon>Myxococcia</taxon>
        <taxon>Myxococcales</taxon>
        <taxon>Cystobacterineae</taxon>
        <taxon>Myxococcaceae</taxon>
        <taxon>Myxococcus</taxon>
    </lineage>
</organism>
<dbReference type="GO" id="GO:0009062">
    <property type="term" value="P:fatty acid catabolic process"/>
    <property type="evidence" value="ECO:0007669"/>
    <property type="project" value="TreeGrafter"/>
</dbReference>
<dbReference type="InterPro" id="IPR042171">
    <property type="entry name" value="Acyl-CoA_hotdog"/>
</dbReference>
<evidence type="ECO:0000259" key="10">
    <source>
        <dbReference type="Pfam" id="PF13622"/>
    </source>
</evidence>
<evidence type="ECO:0000256" key="5">
    <source>
        <dbReference type="ARBA" id="ARBA00038894"/>
    </source>
</evidence>
<dbReference type="SUPFAM" id="SSF54637">
    <property type="entry name" value="Thioesterase/thiol ester dehydrase-isomerase"/>
    <property type="match status" value="2"/>
</dbReference>
<comment type="subunit">
    <text evidence="2">Homotetramer.</text>
</comment>
<comment type="caution">
    <text evidence="11">The sequence shown here is derived from an EMBL/GenBank/DDBJ whole genome shotgun (WGS) entry which is preliminary data.</text>
</comment>
<dbReference type="OrthoDB" id="9781019at2"/>
<evidence type="ECO:0000256" key="1">
    <source>
        <dbReference type="ARBA" id="ARBA00006538"/>
    </source>
</evidence>
<proteinExistence type="inferred from homology"/>
<evidence type="ECO:0000256" key="3">
    <source>
        <dbReference type="ARBA" id="ARBA00022801"/>
    </source>
</evidence>
<name>A0A511TFB0_MYXFU</name>
<keyword evidence="13" id="KW-1185">Reference proteome</keyword>
<feature type="domain" description="Acyl-CoA thioesterase-like N-terminal HotDog" evidence="10">
    <location>
        <begin position="34"/>
        <end position="109"/>
    </location>
</feature>
<reference evidence="12 13" key="1">
    <citation type="submission" date="2016-10" db="EMBL/GenBank/DDBJ databases">
        <authorList>
            <person name="Varghese N."/>
            <person name="Submissions S."/>
        </authorList>
    </citation>
    <scope>NUCLEOTIDE SEQUENCE [LARGE SCALE GENOMIC DNA]</scope>
    <source>
        <strain evidence="12 13">DSM 16525</strain>
    </source>
</reference>